<accession>A0AAD1SFJ0</accession>
<dbReference type="GO" id="GO:0003723">
    <property type="term" value="F:RNA binding"/>
    <property type="evidence" value="ECO:0007669"/>
    <property type="project" value="UniProtKB-UniRule"/>
</dbReference>
<name>A0AAD1SFJ0_PELCU</name>
<keyword evidence="5" id="KW-1185">Reference proteome</keyword>
<dbReference type="Proteomes" id="UP001295444">
    <property type="component" value="Chromosome 06"/>
</dbReference>
<keyword evidence="1" id="KW-0694">RNA-binding</keyword>
<dbReference type="SUPFAM" id="SSF53335">
    <property type="entry name" value="S-adenosyl-L-methionine-dependent methyltransferases"/>
    <property type="match status" value="1"/>
</dbReference>
<dbReference type="InterPro" id="IPR042620">
    <property type="entry name" value="NSUN7"/>
</dbReference>
<feature type="region of interest" description="Disordered" evidence="2">
    <location>
        <begin position="368"/>
        <end position="391"/>
    </location>
</feature>
<evidence type="ECO:0000313" key="4">
    <source>
        <dbReference type="EMBL" id="CAH2300071.1"/>
    </source>
</evidence>
<dbReference type="PANTHER" id="PTHR14663">
    <property type="entry name" value="METHYLTRANSFERASE NSUN7-RELATED"/>
    <property type="match status" value="1"/>
</dbReference>
<organism evidence="4 5">
    <name type="scientific">Pelobates cultripes</name>
    <name type="common">Western spadefoot toad</name>
    <dbReference type="NCBI Taxonomy" id="61616"/>
    <lineage>
        <taxon>Eukaryota</taxon>
        <taxon>Metazoa</taxon>
        <taxon>Chordata</taxon>
        <taxon>Craniata</taxon>
        <taxon>Vertebrata</taxon>
        <taxon>Euteleostomi</taxon>
        <taxon>Amphibia</taxon>
        <taxon>Batrachia</taxon>
        <taxon>Anura</taxon>
        <taxon>Pelobatoidea</taxon>
        <taxon>Pelobatidae</taxon>
        <taxon>Pelobates</taxon>
    </lineage>
</organism>
<keyword evidence="1 4" id="KW-0489">Methyltransferase</keyword>
<comment type="caution">
    <text evidence="1">Lacks conserved residue(s) required for the propagation of feature annotation.</text>
</comment>
<comment type="similarity">
    <text evidence="1">Belongs to the class I-like SAM-binding methyltransferase superfamily. RsmB/NOP family.</text>
</comment>
<keyword evidence="1" id="KW-0808">Transferase</keyword>
<dbReference type="Gene3D" id="3.40.50.150">
    <property type="entry name" value="Vaccinia Virus protein VP39"/>
    <property type="match status" value="1"/>
</dbReference>
<dbReference type="PROSITE" id="PS51686">
    <property type="entry name" value="SAM_MT_RSMB_NOP"/>
    <property type="match status" value="1"/>
</dbReference>
<evidence type="ECO:0000313" key="5">
    <source>
        <dbReference type="Proteomes" id="UP001295444"/>
    </source>
</evidence>
<reference evidence="4" key="1">
    <citation type="submission" date="2022-03" db="EMBL/GenBank/DDBJ databases">
        <authorList>
            <person name="Alioto T."/>
            <person name="Alioto T."/>
            <person name="Gomez Garrido J."/>
        </authorList>
    </citation>
    <scope>NUCLEOTIDE SEQUENCE</scope>
</reference>
<dbReference type="GO" id="GO:0032259">
    <property type="term" value="P:methylation"/>
    <property type="evidence" value="ECO:0007669"/>
    <property type="project" value="UniProtKB-KW"/>
</dbReference>
<dbReference type="GO" id="GO:0008168">
    <property type="term" value="F:methyltransferase activity"/>
    <property type="evidence" value="ECO:0007669"/>
    <property type="project" value="UniProtKB-KW"/>
</dbReference>
<dbReference type="PANTHER" id="PTHR14663:SF2">
    <property type="entry name" value="METHYLTRANSFERASE NSUN7-RELATED"/>
    <property type="match status" value="1"/>
</dbReference>
<evidence type="ECO:0000256" key="2">
    <source>
        <dbReference type="SAM" id="MobiDB-lite"/>
    </source>
</evidence>
<evidence type="ECO:0000259" key="3">
    <source>
        <dbReference type="PROSITE" id="PS51686"/>
    </source>
</evidence>
<keyword evidence="1" id="KW-0949">S-adenosyl-L-methionine</keyword>
<protein>
    <submittedName>
        <fullName evidence="4">Methyltransferase NSUN7</fullName>
    </submittedName>
</protein>
<proteinExistence type="inferred from homology"/>
<feature type="domain" description="SAM-dependent MTase RsmB/NOP-type" evidence="3">
    <location>
        <begin position="1"/>
        <end position="307"/>
    </location>
</feature>
<dbReference type="InterPro" id="IPR029063">
    <property type="entry name" value="SAM-dependent_MTases_sf"/>
</dbReference>
<dbReference type="EMBL" id="OW240917">
    <property type="protein sequence ID" value="CAH2300071.1"/>
    <property type="molecule type" value="Genomic_DNA"/>
</dbReference>
<dbReference type="AlphaFoldDB" id="A0AAD1SFJ0"/>
<evidence type="ECO:0000256" key="1">
    <source>
        <dbReference type="PROSITE-ProRule" id="PRU01023"/>
    </source>
</evidence>
<dbReference type="InterPro" id="IPR001678">
    <property type="entry name" value="MeTrfase_RsmB-F_NOP2_dom"/>
</dbReference>
<sequence>MMLIIKTHCVLLSLPEVVDVLNSQRFIEVMSPSEMDNYSYCMDKQFENVLIFPPHLKEELNNLDLFIDNKLVLQDKSHCLAAHSLRALMNMDDDIIIANPCPGFTIAHISVLTNQSACNIYVFGIKSETRKQELQELFLNMECRNIKLLHEMFTEIEPSDQRLQKAKIILLQPQCSGSGVSDPVDFILNEQGDTTLLQNFSQGSVPTDKLNHLANQQLLQLNHAMKFSKVQAIMYFTLSVYEEENEHVINQALELNFGNIKGRSYRLGSSIIPFSTTSEPLPAADHFFRIQPSETTNGCFLAILTRERDPVDSAKDVLARAAAKGLLQGIEISSARGDKKKRSKMAASKAIAKPTSITQTNIAEFLKRENSSTSAKESISKQDPLVSQNSQHNISNIQLKKTSKQASFPTAPAAVKNTSYFTAPKVADHQIMFTRQRAEDKMILLKPMQILLPPVSMPLYSDSTVAKVRSPIQCYPRWHSGVRSTLQRAFTPTLSIVGRPKETLPLNALRHPKPWH</sequence>
<gene>
    <name evidence="4" type="ORF">PECUL_23A059112</name>
</gene>